<protein>
    <submittedName>
        <fullName evidence="3">TspO/MBR family protein</fullName>
    </submittedName>
</protein>
<evidence type="ECO:0000313" key="4">
    <source>
        <dbReference type="Proteomes" id="UP001373159"/>
    </source>
</evidence>
<reference evidence="3 4" key="1">
    <citation type="submission" date="2024-02" db="EMBL/GenBank/DDBJ databases">
        <title>Bifidobacterium honeyensis sp. nov., isolated from the comb honey.</title>
        <authorList>
            <person name="Liu W."/>
            <person name="Li Y."/>
        </authorList>
    </citation>
    <scope>NUCLEOTIDE SEQUENCE [LARGE SCALE GENOMIC DNA]</scope>
    <source>
        <strain evidence="3 4">IMAU50988</strain>
    </source>
</reference>
<comment type="caution">
    <text evidence="3">The sequence shown here is derived from an EMBL/GenBank/DDBJ whole genome shotgun (WGS) entry which is preliminary data.</text>
</comment>
<feature type="transmembrane region" description="Helical" evidence="2">
    <location>
        <begin position="314"/>
        <end position="332"/>
    </location>
</feature>
<dbReference type="EMBL" id="JBANBB010000001">
    <property type="protein sequence ID" value="MEK0306630.1"/>
    <property type="molecule type" value="Genomic_DNA"/>
</dbReference>
<keyword evidence="2" id="KW-0472">Membrane</keyword>
<keyword evidence="2" id="KW-0812">Transmembrane</keyword>
<evidence type="ECO:0000256" key="1">
    <source>
        <dbReference type="SAM" id="MobiDB-lite"/>
    </source>
</evidence>
<name>A0ABU8ZN13_9BIFI</name>
<feature type="region of interest" description="Disordered" evidence="1">
    <location>
        <begin position="1"/>
        <end position="129"/>
    </location>
</feature>
<feature type="transmembrane region" description="Helical" evidence="2">
    <location>
        <begin position="339"/>
        <end position="358"/>
    </location>
</feature>
<organism evidence="3 4">
    <name type="scientific">Bifidobacterium favimelis</name>
    <dbReference type="NCBI Taxonomy" id="3122979"/>
    <lineage>
        <taxon>Bacteria</taxon>
        <taxon>Bacillati</taxon>
        <taxon>Actinomycetota</taxon>
        <taxon>Actinomycetes</taxon>
        <taxon>Bifidobacteriales</taxon>
        <taxon>Bifidobacteriaceae</taxon>
        <taxon>Bifidobacterium</taxon>
    </lineage>
</organism>
<dbReference type="PANTHER" id="PTHR33802">
    <property type="entry name" value="SI:CH211-161H7.5-RELATED"/>
    <property type="match status" value="1"/>
</dbReference>
<evidence type="ECO:0000256" key="2">
    <source>
        <dbReference type="SAM" id="Phobius"/>
    </source>
</evidence>
<feature type="transmembrane region" description="Helical" evidence="2">
    <location>
        <begin position="174"/>
        <end position="197"/>
    </location>
</feature>
<feature type="transmembrane region" description="Helical" evidence="2">
    <location>
        <begin position="138"/>
        <end position="154"/>
    </location>
</feature>
<dbReference type="Proteomes" id="UP001373159">
    <property type="component" value="Unassembled WGS sequence"/>
</dbReference>
<dbReference type="RefSeq" id="WP_340469171.1">
    <property type="nucleotide sequence ID" value="NZ_JBANBB010000001.1"/>
</dbReference>
<feature type="transmembrane region" description="Helical" evidence="2">
    <location>
        <begin position="282"/>
        <end position="302"/>
    </location>
</feature>
<evidence type="ECO:0000313" key="3">
    <source>
        <dbReference type="EMBL" id="MEK0306630.1"/>
    </source>
</evidence>
<gene>
    <name evidence="3" type="ORF">V8P97_04000</name>
</gene>
<dbReference type="PANTHER" id="PTHR33802:SF1">
    <property type="entry name" value="XK-RELATED PROTEIN"/>
    <property type="match status" value="1"/>
</dbReference>
<keyword evidence="2" id="KW-1133">Transmembrane helix</keyword>
<feature type="transmembrane region" description="Helical" evidence="2">
    <location>
        <begin position="241"/>
        <end position="261"/>
    </location>
</feature>
<feature type="compositionally biased region" description="Low complexity" evidence="1">
    <location>
        <begin position="66"/>
        <end position="77"/>
    </location>
</feature>
<accession>A0ABU8ZN13</accession>
<proteinExistence type="predicted"/>
<sequence>MSTEEDRDDLGMGAGGRDQASGQDRARTADNPRTLWSDGSDDPDGGGQVRSSQVREENAQEEDQLSADSGAGSSQGAETAPSPSHMGGSGSTDATAAPRAMPGSDRSDGATPEGSERGQGTNDEDDGGGRGWKVAEDILLWAAWLVMVGFNAYAEAFRFNGTTTKAVAAKARVWLMPAGYTFAIWGVIYIALAVWLVRFCLGGPSRKRLWVLPFTLSGIVFVATCCLNVAWLALWHLDKPLPALVVILILTCMVWLLYSLVRRDATKAGTPTAARLLDWVPLSLYASWLSVASLVNAAYLLVRTGSNVSDVLQGFATIIVVGLLFVVSFLMFQKLRDWVFGLVMAWSAIGIGIQVFAIFPPMGVIVVAVAAIGTAITFFPWNRFTLTRR</sequence>
<feature type="transmembrane region" description="Helical" evidence="2">
    <location>
        <begin position="364"/>
        <end position="381"/>
    </location>
</feature>
<feature type="transmembrane region" description="Helical" evidence="2">
    <location>
        <begin position="209"/>
        <end position="235"/>
    </location>
</feature>
<keyword evidence="4" id="KW-1185">Reference proteome</keyword>